<dbReference type="RefSeq" id="WP_016313904.1">
    <property type="nucleotide sequence ID" value="NZ_FXAE01000014.1"/>
</dbReference>
<dbReference type="CDD" id="cd10917">
    <property type="entry name" value="CE4_NodB_like_6s_7s"/>
    <property type="match status" value="1"/>
</dbReference>
<dbReference type="GeneID" id="43346431"/>
<dbReference type="PANTHER" id="PTHR10587">
    <property type="entry name" value="GLYCOSYL TRANSFERASE-RELATED"/>
    <property type="match status" value="1"/>
</dbReference>
<gene>
    <name evidence="2" type="ORF">SAMN02744124_01787</name>
</gene>
<dbReference type="Gene3D" id="3.20.20.370">
    <property type="entry name" value="Glycoside hydrolase/deacetylase"/>
    <property type="match status" value="1"/>
</dbReference>
<dbReference type="EMBL" id="FXAE01000014">
    <property type="protein sequence ID" value="SMF19723.1"/>
    <property type="molecule type" value="Genomic_DNA"/>
</dbReference>
<organism evidence="2 3">
    <name type="scientific">Paenibacillus barengoltzii J12</name>
    <dbReference type="NCBI Taxonomy" id="935846"/>
    <lineage>
        <taxon>Bacteria</taxon>
        <taxon>Bacillati</taxon>
        <taxon>Bacillota</taxon>
        <taxon>Bacilli</taxon>
        <taxon>Bacillales</taxon>
        <taxon>Paenibacillaceae</taxon>
        <taxon>Paenibacillus</taxon>
    </lineage>
</organism>
<evidence type="ECO:0000313" key="2">
    <source>
        <dbReference type="EMBL" id="SMF19723.1"/>
    </source>
</evidence>
<accession>A0ABY1LWG2</accession>
<protein>
    <submittedName>
        <fullName evidence="2">Peptidoglycan/xylan/chitin deacetylase, PgdA/CDA1 family</fullName>
    </submittedName>
</protein>
<dbReference type="InterPro" id="IPR002509">
    <property type="entry name" value="NODB_dom"/>
</dbReference>
<keyword evidence="3" id="KW-1185">Reference proteome</keyword>
<name>A0ABY1LWG2_9BACL</name>
<evidence type="ECO:0000313" key="3">
    <source>
        <dbReference type="Proteomes" id="UP000192939"/>
    </source>
</evidence>
<evidence type="ECO:0000259" key="1">
    <source>
        <dbReference type="PROSITE" id="PS51677"/>
    </source>
</evidence>
<dbReference type="Pfam" id="PF01522">
    <property type="entry name" value="Polysacc_deac_1"/>
    <property type="match status" value="1"/>
</dbReference>
<reference evidence="2 3" key="1">
    <citation type="submission" date="2017-04" db="EMBL/GenBank/DDBJ databases">
        <authorList>
            <person name="Varghese N."/>
            <person name="Submissions S."/>
        </authorList>
    </citation>
    <scope>NUCLEOTIDE SEQUENCE [LARGE SCALE GENOMIC DNA]</scope>
    <source>
        <strain evidence="2 3">J12</strain>
    </source>
</reference>
<dbReference type="SUPFAM" id="SSF88713">
    <property type="entry name" value="Glycoside hydrolase/deacetylase"/>
    <property type="match status" value="1"/>
</dbReference>
<sequence length="213" mass="23855">MSNGSLVHRVPTREKVVAFTFDDGPHPVFTRQVLDIFRKVNGKATFFMIGQEVDAFEELAKEVHAAGHEIGNHTYSHPDLTLLTQGEARGEIKQASERIRRVTGRHPSSFRPPYFAVNEDVFSLAAEFGYDVIGCVNGEAKDWEQPQPGVEYILEQTRATVDNGSIFLFHDGYGDRTQTVEAVRVLVAELADQGYRFVTIRELMELAGNSLLN</sequence>
<dbReference type="PROSITE" id="PS51677">
    <property type="entry name" value="NODB"/>
    <property type="match status" value="1"/>
</dbReference>
<dbReference type="InterPro" id="IPR011330">
    <property type="entry name" value="Glyco_hydro/deAcase_b/a-brl"/>
</dbReference>
<comment type="caution">
    <text evidence="2">The sequence shown here is derived from an EMBL/GenBank/DDBJ whole genome shotgun (WGS) entry which is preliminary data.</text>
</comment>
<dbReference type="InterPro" id="IPR050248">
    <property type="entry name" value="Polysacc_deacetylase_ArnD"/>
</dbReference>
<proteinExistence type="predicted"/>
<feature type="domain" description="NodB homology" evidence="1">
    <location>
        <begin position="15"/>
        <end position="198"/>
    </location>
</feature>
<dbReference type="Proteomes" id="UP000192939">
    <property type="component" value="Unassembled WGS sequence"/>
</dbReference>